<dbReference type="SUPFAM" id="SSF50494">
    <property type="entry name" value="Trypsin-like serine proteases"/>
    <property type="match status" value="1"/>
</dbReference>
<comment type="caution">
    <text evidence="1">The sequence shown here is derived from an EMBL/GenBank/DDBJ whole genome shotgun (WGS) entry which is preliminary data.</text>
</comment>
<keyword evidence="2" id="KW-1185">Reference proteome</keyword>
<dbReference type="Proteomes" id="UP000030121">
    <property type="component" value="Unassembled WGS sequence"/>
</dbReference>
<dbReference type="AlphaFoldDB" id="A0A0A2MG39"/>
<evidence type="ECO:0000313" key="1">
    <source>
        <dbReference type="EMBL" id="KGO90566.1"/>
    </source>
</evidence>
<proteinExistence type="predicted"/>
<dbReference type="STRING" id="1121899.GCA_000430025_00901"/>
<dbReference type="Pfam" id="PF13365">
    <property type="entry name" value="Trypsin_2"/>
    <property type="match status" value="1"/>
</dbReference>
<dbReference type="Gene3D" id="2.40.10.10">
    <property type="entry name" value="Trypsin-like serine proteases"/>
    <property type="match status" value="2"/>
</dbReference>
<reference evidence="1 2" key="1">
    <citation type="submission" date="2013-09" db="EMBL/GenBank/DDBJ databases">
        <authorList>
            <person name="Zeng Z."/>
            <person name="Chen C."/>
        </authorList>
    </citation>
    <scope>NUCLEOTIDE SEQUENCE [LARGE SCALE GENOMIC DNA]</scope>
    <source>
        <strain evidence="1 2">GH29-5</strain>
    </source>
</reference>
<evidence type="ECO:0008006" key="3">
    <source>
        <dbReference type="Google" id="ProtNLM"/>
    </source>
</evidence>
<dbReference type="EMBL" id="JRLW01000001">
    <property type="protein sequence ID" value="KGO90566.1"/>
    <property type="molecule type" value="Genomic_DNA"/>
</dbReference>
<dbReference type="InterPro" id="IPR043504">
    <property type="entry name" value="Peptidase_S1_PA_chymotrypsin"/>
</dbReference>
<accession>A0A0A2MG39</accession>
<organism evidence="1 2">
    <name type="scientific">Flavobacterium suncheonense GH29-5 = DSM 17707</name>
    <dbReference type="NCBI Taxonomy" id="1121899"/>
    <lineage>
        <taxon>Bacteria</taxon>
        <taxon>Pseudomonadati</taxon>
        <taxon>Bacteroidota</taxon>
        <taxon>Flavobacteriia</taxon>
        <taxon>Flavobacteriales</taxon>
        <taxon>Flavobacteriaceae</taxon>
        <taxon>Flavobacterium</taxon>
    </lineage>
</organism>
<gene>
    <name evidence="1" type="ORF">Q764_00130</name>
</gene>
<protein>
    <recommendedName>
        <fullName evidence="3">Serine protease</fullName>
    </recommendedName>
</protein>
<sequence length="267" mass="29718">MNHGFKNDYLCAASRIEAYFKDDIGSEKAVSGTAFFVKSEEGSTNLITNRHVIDLDYKQRTAKYKNFKLVKLIVYNKEKDPQTGLPTDDNELLIGNIDQFIYSDNYMNDVACLKNVQAASLNGKEPKASFSINLKDIADQTRLMEKITVCDFVAFPGFPDWYDKKNNLPILRTGTIASDPRFDYSYSGEDEGQVIAYEAFSFGGSSGSPVFAIQKGIKVEAPLFGGGFREIMLVGINAGHIPVKDSVNSHSGISFFYKSSIIFELLK</sequence>
<name>A0A0A2MG39_9FLAO</name>
<dbReference type="OrthoDB" id="4696264at2"/>
<dbReference type="RefSeq" id="WP_026979661.1">
    <property type="nucleotide sequence ID" value="NZ_AUCZ01000004.1"/>
</dbReference>
<evidence type="ECO:0000313" key="2">
    <source>
        <dbReference type="Proteomes" id="UP000030121"/>
    </source>
</evidence>
<dbReference type="InterPro" id="IPR009003">
    <property type="entry name" value="Peptidase_S1_PA"/>
</dbReference>